<name>A0ABU6WRT2_9FABA</name>
<protein>
    <submittedName>
        <fullName evidence="2">Uncharacterized protein</fullName>
    </submittedName>
</protein>
<feature type="region of interest" description="Disordered" evidence="1">
    <location>
        <begin position="50"/>
        <end position="71"/>
    </location>
</feature>
<dbReference type="EMBL" id="JASCZI010182516">
    <property type="protein sequence ID" value="MED6188079.1"/>
    <property type="molecule type" value="Genomic_DNA"/>
</dbReference>
<feature type="compositionally biased region" description="Low complexity" evidence="1">
    <location>
        <begin position="60"/>
        <end position="71"/>
    </location>
</feature>
<reference evidence="2 3" key="1">
    <citation type="journal article" date="2023" name="Plants (Basel)">
        <title>Bridging the Gap: Combining Genomics and Transcriptomics Approaches to Understand Stylosanthes scabra, an Orphan Legume from the Brazilian Caatinga.</title>
        <authorList>
            <person name="Ferreira-Neto J.R.C."/>
            <person name="da Silva M.D."/>
            <person name="Binneck E."/>
            <person name="de Melo N.F."/>
            <person name="da Silva R.H."/>
            <person name="de Melo A.L.T.M."/>
            <person name="Pandolfi V."/>
            <person name="Bustamante F.O."/>
            <person name="Brasileiro-Vidal A.C."/>
            <person name="Benko-Iseppon A.M."/>
        </authorList>
    </citation>
    <scope>NUCLEOTIDE SEQUENCE [LARGE SCALE GENOMIC DNA]</scope>
    <source>
        <tissue evidence="2">Leaves</tissue>
    </source>
</reference>
<dbReference type="Proteomes" id="UP001341840">
    <property type="component" value="Unassembled WGS sequence"/>
</dbReference>
<evidence type="ECO:0000313" key="3">
    <source>
        <dbReference type="Proteomes" id="UP001341840"/>
    </source>
</evidence>
<accession>A0ABU6WRT2</accession>
<gene>
    <name evidence="2" type="ORF">PIB30_082571</name>
</gene>
<evidence type="ECO:0000313" key="2">
    <source>
        <dbReference type="EMBL" id="MED6188079.1"/>
    </source>
</evidence>
<comment type="caution">
    <text evidence="2">The sequence shown here is derived from an EMBL/GenBank/DDBJ whole genome shotgun (WGS) entry which is preliminary data.</text>
</comment>
<evidence type="ECO:0000256" key="1">
    <source>
        <dbReference type="SAM" id="MobiDB-lite"/>
    </source>
</evidence>
<proteinExistence type="predicted"/>
<sequence>PSRVLPSPLPRLETEAVAAPPLQPEVVVLTSIAASEVGFVASHFASRLKSSRSQEHHRSVSSSVVSSPSPWSHLSELSKLWSKEHLNRIILETNGAFIAEKVTSSSF</sequence>
<feature type="non-terminal residue" evidence="2">
    <location>
        <position position="1"/>
    </location>
</feature>
<keyword evidence="3" id="KW-1185">Reference proteome</keyword>
<organism evidence="2 3">
    <name type="scientific">Stylosanthes scabra</name>
    <dbReference type="NCBI Taxonomy" id="79078"/>
    <lineage>
        <taxon>Eukaryota</taxon>
        <taxon>Viridiplantae</taxon>
        <taxon>Streptophyta</taxon>
        <taxon>Embryophyta</taxon>
        <taxon>Tracheophyta</taxon>
        <taxon>Spermatophyta</taxon>
        <taxon>Magnoliopsida</taxon>
        <taxon>eudicotyledons</taxon>
        <taxon>Gunneridae</taxon>
        <taxon>Pentapetalae</taxon>
        <taxon>rosids</taxon>
        <taxon>fabids</taxon>
        <taxon>Fabales</taxon>
        <taxon>Fabaceae</taxon>
        <taxon>Papilionoideae</taxon>
        <taxon>50 kb inversion clade</taxon>
        <taxon>dalbergioids sensu lato</taxon>
        <taxon>Dalbergieae</taxon>
        <taxon>Pterocarpus clade</taxon>
        <taxon>Stylosanthes</taxon>
    </lineage>
</organism>